<feature type="transmembrane region" description="Helical" evidence="8">
    <location>
        <begin position="601"/>
        <end position="623"/>
    </location>
</feature>
<protein>
    <submittedName>
        <fullName evidence="10">Membrane protein</fullName>
    </submittedName>
</protein>
<dbReference type="InterPro" id="IPR000731">
    <property type="entry name" value="SSD"/>
</dbReference>
<feature type="transmembrane region" description="Helical" evidence="8">
    <location>
        <begin position="229"/>
        <end position="251"/>
    </location>
</feature>
<dbReference type="InterPro" id="IPR004869">
    <property type="entry name" value="MMPL_dom"/>
</dbReference>
<evidence type="ECO:0000256" key="6">
    <source>
        <dbReference type="ARBA" id="ARBA00023136"/>
    </source>
</evidence>
<evidence type="ECO:0000256" key="4">
    <source>
        <dbReference type="ARBA" id="ARBA00022692"/>
    </source>
</evidence>
<dbReference type="PANTHER" id="PTHR33406:SF11">
    <property type="entry name" value="MEMBRANE PROTEIN SCO6666-RELATED"/>
    <property type="match status" value="1"/>
</dbReference>
<comment type="caution">
    <text evidence="10">The sequence shown here is derived from an EMBL/GenBank/DDBJ whole genome shotgun (WGS) entry which is preliminary data.</text>
</comment>
<comment type="similarity">
    <text evidence="2">Belongs to the resistance-nodulation-cell division (RND) (TC 2.A.6) family. MmpL subfamily.</text>
</comment>
<evidence type="ECO:0000259" key="9">
    <source>
        <dbReference type="PROSITE" id="PS50156"/>
    </source>
</evidence>
<dbReference type="EMBL" id="BONW01000021">
    <property type="protein sequence ID" value="GIG89395.1"/>
    <property type="molecule type" value="Genomic_DNA"/>
</dbReference>
<keyword evidence="6 8" id="KW-0472">Membrane</keyword>
<evidence type="ECO:0000256" key="1">
    <source>
        <dbReference type="ARBA" id="ARBA00004651"/>
    </source>
</evidence>
<evidence type="ECO:0000256" key="2">
    <source>
        <dbReference type="ARBA" id="ARBA00010157"/>
    </source>
</evidence>
<feature type="transmembrane region" description="Helical" evidence="8">
    <location>
        <begin position="327"/>
        <end position="354"/>
    </location>
</feature>
<dbReference type="Proteomes" id="UP000646749">
    <property type="component" value="Unassembled WGS sequence"/>
</dbReference>
<accession>A0ABQ4E3Y1</accession>
<feature type="transmembrane region" description="Helical" evidence="8">
    <location>
        <begin position="42"/>
        <end position="63"/>
    </location>
</feature>
<dbReference type="Pfam" id="PF03176">
    <property type="entry name" value="MMPL"/>
    <property type="match status" value="2"/>
</dbReference>
<feature type="transmembrane region" description="Helical" evidence="8">
    <location>
        <begin position="540"/>
        <end position="563"/>
    </location>
</feature>
<dbReference type="InterPro" id="IPR050545">
    <property type="entry name" value="Mycobact_MmpL"/>
</dbReference>
<feature type="region of interest" description="Disordered" evidence="7">
    <location>
        <begin position="66"/>
        <end position="92"/>
    </location>
</feature>
<sequence length="745" mass="78119">MSTESTSAERPDGDAPDRTGRAGPPTPGVFARIAGWSYRRRWLALLSWVVVLVGVTVAAQAVGADYHNDHSLPGTESQAASDMLDEHGSRQTAGSVQIVLHDAGGVGTADVRQRVEPMLDRVRGMASVAELTSPYEDPRAVSGDGTIGYATVTLDRPSEEVPAEDVRAVIEVAQAVAGDGLRVELAGDPVRGAEESEGGAAEGAGMLAALVILVILFGSLLAATLPIGIAIFAVGSTLGLVVLASHVATVADYTAPLMALVGLGVGIDYALLVFARFRSELLRDADRATATRTALDSAGRTVFFAACTVVIALLGLVVLGLGSLQGVAVAVALTVLVTMLATLTLLPALLAVVGGRVERTVRRRAERAKRAEGTLWRRWTTGVQRRPWLAVLLPTALLVLLAVPALDMRLGFADAGSDAPTSTSRQAYDLISTGFGPGQNGPLVVVVEGGQPAATEVGSALSGAEGVATVTPPFPSPDGQLHTLLLFPRSAPQDAATMELVDRLRTEVLPPVERDTDARVLVGGGTAAAVDFADGIADRLPLFVVVVVGLSALLLVAVFRSLLVPVKAAVLNLLSVASALGVITYVFQYGNLGVQPGPVEAFVPVLIFAIVFGLSMDYEVFLVSRMHEHWERHHDAPGAIREGLATTGRVVTAAAAIMIVVFSAFLFDPGRMLQQFGLGLAVAIFVDGFVIRCLILPAVMQLFGTRAWWLPSWLDRWLPRVALERPGPTTPAAPATTEVPRSTRV</sequence>
<feature type="region of interest" description="Disordered" evidence="7">
    <location>
        <begin position="1"/>
        <end position="26"/>
    </location>
</feature>
<feature type="domain" description="SSD" evidence="9">
    <location>
        <begin position="256"/>
        <end position="352"/>
    </location>
</feature>
<dbReference type="SUPFAM" id="SSF82866">
    <property type="entry name" value="Multidrug efflux transporter AcrB transmembrane domain"/>
    <property type="match status" value="2"/>
</dbReference>
<dbReference type="PANTHER" id="PTHR33406">
    <property type="entry name" value="MEMBRANE PROTEIN MJ1562-RELATED"/>
    <property type="match status" value="1"/>
</dbReference>
<feature type="transmembrane region" description="Helical" evidence="8">
    <location>
        <begin position="257"/>
        <end position="277"/>
    </location>
</feature>
<evidence type="ECO:0000256" key="8">
    <source>
        <dbReference type="SAM" id="Phobius"/>
    </source>
</evidence>
<feature type="transmembrane region" description="Helical" evidence="8">
    <location>
        <begin position="570"/>
        <end position="589"/>
    </location>
</feature>
<feature type="transmembrane region" description="Helical" evidence="8">
    <location>
        <begin position="298"/>
        <end position="321"/>
    </location>
</feature>
<keyword evidence="4 8" id="KW-0812">Transmembrane</keyword>
<feature type="transmembrane region" description="Helical" evidence="8">
    <location>
        <begin position="387"/>
        <end position="406"/>
    </location>
</feature>
<reference evidence="10 11" key="1">
    <citation type="submission" date="2021-01" db="EMBL/GenBank/DDBJ databases">
        <title>Whole genome shotgun sequence of Plantactinospora endophytica NBRC 110450.</title>
        <authorList>
            <person name="Komaki H."/>
            <person name="Tamura T."/>
        </authorList>
    </citation>
    <scope>NUCLEOTIDE SEQUENCE [LARGE SCALE GENOMIC DNA]</scope>
    <source>
        <strain evidence="10 11">NBRC 110450</strain>
    </source>
</reference>
<keyword evidence="11" id="KW-1185">Reference proteome</keyword>
<keyword evidence="5 8" id="KW-1133">Transmembrane helix</keyword>
<evidence type="ECO:0000256" key="5">
    <source>
        <dbReference type="ARBA" id="ARBA00022989"/>
    </source>
</evidence>
<proteinExistence type="inferred from homology"/>
<evidence type="ECO:0000256" key="7">
    <source>
        <dbReference type="SAM" id="MobiDB-lite"/>
    </source>
</evidence>
<feature type="transmembrane region" description="Helical" evidence="8">
    <location>
        <begin position="678"/>
        <end position="699"/>
    </location>
</feature>
<evidence type="ECO:0000313" key="11">
    <source>
        <dbReference type="Proteomes" id="UP000646749"/>
    </source>
</evidence>
<evidence type="ECO:0000256" key="3">
    <source>
        <dbReference type="ARBA" id="ARBA00022475"/>
    </source>
</evidence>
<name>A0ABQ4E3Y1_9ACTN</name>
<dbReference type="PROSITE" id="PS50156">
    <property type="entry name" value="SSD"/>
    <property type="match status" value="1"/>
</dbReference>
<gene>
    <name evidence="10" type="ORF">Pen02_43310</name>
</gene>
<dbReference type="Gene3D" id="1.20.1640.10">
    <property type="entry name" value="Multidrug efflux transporter AcrB transmembrane domain"/>
    <property type="match status" value="2"/>
</dbReference>
<feature type="transmembrane region" description="Helical" evidence="8">
    <location>
        <begin position="644"/>
        <end position="666"/>
    </location>
</feature>
<organism evidence="10 11">
    <name type="scientific">Plantactinospora endophytica</name>
    <dbReference type="NCBI Taxonomy" id="673535"/>
    <lineage>
        <taxon>Bacteria</taxon>
        <taxon>Bacillati</taxon>
        <taxon>Actinomycetota</taxon>
        <taxon>Actinomycetes</taxon>
        <taxon>Micromonosporales</taxon>
        <taxon>Micromonosporaceae</taxon>
        <taxon>Plantactinospora</taxon>
    </lineage>
</organism>
<dbReference type="RefSeq" id="WP_203867886.1">
    <property type="nucleotide sequence ID" value="NZ_BONW01000021.1"/>
</dbReference>
<comment type="subcellular location">
    <subcellularLocation>
        <location evidence="1">Cell membrane</location>
        <topology evidence="1">Multi-pass membrane protein</topology>
    </subcellularLocation>
</comment>
<feature type="compositionally biased region" description="Basic and acidic residues" evidence="7">
    <location>
        <begin position="7"/>
        <end position="20"/>
    </location>
</feature>
<keyword evidence="3" id="KW-1003">Cell membrane</keyword>
<evidence type="ECO:0000313" key="10">
    <source>
        <dbReference type="EMBL" id="GIG89395.1"/>
    </source>
</evidence>
<feature type="transmembrane region" description="Helical" evidence="8">
    <location>
        <begin position="204"/>
        <end position="222"/>
    </location>
</feature>